<dbReference type="EMBL" id="MN739209">
    <property type="protein sequence ID" value="QHS93732.1"/>
    <property type="molecule type" value="Genomic_DNA"/>
</dbReference>
<sequence length="192" mass="20402">MYGNCNARVACATKSSLNEESTGQSAYRMAVQAVMRPGAVAVGTGPGPGVTPSYYGALRKRIGGYGGVGDPVLAQRSWFSSGCPPTRFNDIEDTQKKPIVWVNRCGAAINKGAGMQAVHTRNQLVNYASVNEQDISGMTHMIGDQWSNGYHGLSSFGGNINTRLNEACAVQMRYANAACSPISRTSYGSYGM</sequence>
<dbReference type="AlphaFoldDB" id="A0A6C0BP20"/>
<proteinExistence type="predicted"/>
<organism evidence="1">
    <name type="scientific">viral metagenome</name>
    <dbReference type="NCBI Taxonomy" id="1070528"/>
    <lineage>
        <taxon>unclassified sequences</taxon>
        <taxon>metagenomes</taxon>
        <taxon>organismal metagenomes</taxon>
    </lineage>
</organism>
<name>A0A6C0BP20_9ZZZZ</name>
<protein>
    <submittedName>
        <fullName evidence="1">Uncharacterized protein</fullName>
    </submittedName>
</protein>
<reference evidence="1" key="1">
    <citation type="journal article" date="2020" name="Nature">
        <title>Giant virus diversity and host interactions through global metagenomics.</title>
        <authorList>
            <person name="Schulz F."/>
            <person name="Roux S."/>
            <person name="Paez-Espino D."/>
            <person name="Jungbluth S."/>
            <person name="Walsh D.A."/>
            <person name="Denef V.J."/>
            <person name="McMahon K.D."/>
            <person name="Konstantinidis K.T."/>
            <person name="Eloe-Fadrosh E.A."/>
            <person name="Kyrpides N.C."/>
            <person name="Woyke T."/>
        </authorList>
    </citation>
    <scope>NUCLEOTIDE SEQUENCE</scope>
    <source>
        <strain evidence="1">GVMAG-M-3300018080-19</strain>
    </source>
</reference>
<accession>A0A6C0BP20</accession>
<evidence type="ECO:0000313" key="1">
    <source>
        <dbReference type="EMBL" id="QHS93732.1"/>
    </source>
</evidence>